<keyword evidence="1" id="KW-0805">Transcription regulation</keyword>
<evidence type="ECO:0000256" key="2">
    <source>
        <dbReference type="ARBA" id="ARBA00023125"/>
    </source>
</evidence>
<dbReference type="EMBL" id="NCXO01000025">
    <property type="protein sequence ID" value="OSC33232.1"/>
    <property type="molecule type" value="Genomic_DNA"/>
</dbReference>
<feature type="domain" description="HTH araC/xylS-type" evidence="4">
    <location>
        <begin position="148"/>
        <end position="245"/>
    </location>
</feature>
<protein>
    <submittedName>
        <fullName evidence="5">AraC family transcriptional regulator</fullName>
    </submittedName>
</protein>
<proteinExistence type="predicted"/>
<dbReference type="Gene3D" id="1.10.10.60">
    <property type="entry name" value="Homeodomain-like"/>
    <property type="match status" value="1"/>
</dbReference>
<dbReference type="Proteomes" id="UP000193577">
    <property type="component" value="Unassembled WGS sequence"/>
</dbReference>
<dbReference type="RefSeq" id="WP_085304172.1">
    <property type="nucleotide sequence ID" value="NZ_AP022594.1"/>
</dbReference>
<dbReference type="InterPro" id="IPR018060">
    <property type="entry name" value="HTH_AraC"/>
</dbReference>
<evidence type="ECO:0000256" key="3">
    <source>
        <dbReference type="ARBA" id="ARBA00023163"/>
    </source>
</evidence>
<reference evidence="5 6" key="1">
    <citation type="submission" date="2017-04" db="EMBL/GenBank/DDBJ databases">
        <title>The new phylogeny of genus Mycobacterium.</title>
        <authorList>
            <person name="Tortoli E."/>
            <person name="Trovato A."/>
            <person name="Cirillo D.M."/>
        </authorList>
    </citation>
    <scope>NUCLEOTIDE SEQUENCE [LARGE SCALE GENOMIC DNA]</scope>
    <source>
        <strain evidence="5 6">KCTC 19819</strain>
    </source>
</reference>
<dbReference type="AlphaFoldDB" id="A0AA91PDR0"/>
<accession>A0AA91PDR0</accession>
<organism evidence="5 6">
    <name type="scientific">Mycolicibacillus koreensis</name>
    <dbReference type="NCBI Taxonomy" id="1069220"/>
    <lineage>
        <taxon>Bacteria</taxon>
        <taxon>Bacillati</taxon>
        <taxon>Actinomycetota</taxon>
        <taxon>Actinomycetes</taxon>
        <taxon>Mycobacteriales</taxon>
        <taxon>Mycobacteriaceae</taxon>
        <taxon>Mycolicibacillus</taxon>
    </lineage>
</organism>
<evidence type="ECO:0000256" key="1">
    <source>
        <dbReference type="ARBA" id="ARBA00023015"/>
    </source>
</evidence>
<evidence type="ECO:0000259" key="4">
    <source>
        <dbReference type="PROSITE" id="PS01124"/>
    </source>
</evidence>
<dbReference type="GO" id="GO:0043565">
    <property type="term" value="F:sequence-specific DNA binding"/>
    <property type="evidence" value="ECO:0007669"/>
    <property type="project" value="InterPro"/>
</dbReference>
<keyword evidence="2" id="KW-0238">DNA-binding</keyword>
<dbReference type="SUPFAM" id="SSF46689">
    <property type="entry name" value="Homeodomain-like"/>
    <property type="match status" value="2"/>
</dbReference>
<dbReference type="InterPro" id="IPR009057">
    <property type="entry name" value="Homeodomain-like_sf"/>
</dbReference>
<name>A0AA91PDR0_9MYCO</name>
<dbReference type="InterPro" id="IPR050204">
    <property type="entry name" value="AraC_XylS_family_regulators"/>
</dbReference>
<sequence>MTGYRGLALPETVHRGLPSAALTFIVSLDAGVQAADTLAGLSVARPTPVLLAGLRTRASRVQQRRGQAGVQLAVHPLASRALFGMPAAELTGADFDAAAVLGGGLADLHGRVSDAAGWAQAFSAVAGYLRAAHRDTTAPRPEIAHAWWLLEHHGGRIRVGALADRVGLSPRHLTTLFRREVGQTPKTVAELMRFTGARTRIAAAARAGRVDLAAIAVGTGYSDQAHLTREFSRFAGIAPRRWLAEEFRNIQDGGHTAEAPWCHDHATFAPQSHGLVDPAGA</sequence>
<dbReference type="PROSITE" id="PS01124">
    <property type="entry name" value="HTH_ARAC_FAMILY_2"/>
    <property type="match status" value="1"/>
</dbReference>
<dbReference type="PANTHER" id="PTHR46796">
    <property type="entry name" value="HTH-TYPE TRANSCRIPTIONAL ACTIVATOR RHAS-RELATED"/>
    <property type="match status" value="1"/>
</dbReference>
<dbReference type="GO" id="GO:0003700">
    <property type="term" value="F:DNA-binding transcription factor activity"/>
    <property type="evidence" value="ECO:0007669"/>
    <property type="project" value="InterPro"/>
</dbReference>
<evidence type="ECO:0000313" key="5">
    <source>
        <dbReference type="EMBL" id="OSC33232.1"/>
    </source>
</evidence>
<keyword evidence="3" id="KW-0804">Transcription</keyword>
<dbReference type="PANTHER" id="PTHR46796:SF15">
    <property type="entry name" value="BLL1074 PROTEIN"/>
    <property type="match status" value="1"/>
</dbReference>
<dbReference type="SMART" id="SM00342">
    <property type="entry name" value="HTH_ARAC"/>
    <property type="match status" value="1"/>
</dbReference>
<gene>
    <name evidence="5" type="ORF">B8W67_11870</name>
</gene>
<keyword evidence="6" id="KW-1185">Reference proteome</keyword>
<comment type="caution">
    <text evidence="5">The sequence shown here is derived from an EMBL/GenBank/DDBJ whole genome shotgun (WGS) entry which is preliminary data.</text>
</comment>
<dbReference type="Pfam" id="PF12833">
    <property type="entry name" value="HTH_18"/>
    <property type="match status" value="1"/>
</dbReference>
<evidence type="ECO:0000313" key="6">
    <source>
        <dbReference type="Proteomes" id="UP000193577"/>
    </source>
</evidence>